<evidence type="ECO:0000313" key="2">
    <source>
        <dbReference type="EMBL" id="OIW32982.1"/>
    </source>
</evidence>
<organism evidence="2 3">
    <name type="scientific">Coniochaeta ligniaria NRRL 30616</name>
    <dbReference type="NCBI Taxonomy" id="1408157"/>
    <lineage>
        <taxon>Eukaryota</taxon>
        <taxon>Fungi</taxon>
        <taxon>Dikarya</taxon>
        <taxon>Ascomycota</taxon>
        <taxon>Pezizomycotina</taxon>
        <taxon>Sordariomycetes</taxon>
        <taxon>Sordariomycetidae</taxon>
        <taxon>Coniochaetales</taxon>
        <taxon>Coniochaetaceae</taxon>
        <taxon>Coniochaeta</taxon>
    </lineage>
</organism>
<reference evidence="2 3" key="1">
    <citation type="submission" date="2016-10" db="EMBL/GenBank/DDBJ databases">
        <title>Draft genome sequence of Coniochaeta ligniaria NRRL30616, a lignocellulolytic fungus for bioabatement of inhibitors in plant biomass hydrolysates.</title>
        <authorList>
            <consortium name="DOE Joint Genome Institute"/>
            <person name="Jimenez D.J."/>
            <person name="Hector R.E."/>
            <person name="Riley R."/>
            <person name="Sun H."/>
            <person name="Grigoriev I.V."/>
            <person name="Van Elsas J.D."/>
            <person name="Nichols N.N."/>
        </authorList>
    </citation>
    <scope>NUCLEOTIDE SEQUENCE [LARGE SCALE GENOMIC DNA]</scope>
    <source>
        <strain evidence="2 3">NRRL 30616</strain>
    </source>
</reference>
<sequence length="132" mass="13832">MKFTSTALLALAASLAAATPIQKRQVGGILICNGADATGNCTHEVYSLDTCHNMTAGFANNASTFAPDGEAFLCYPYIMPCGGICTSPTGCTFGAVSFDYEHKYNLSAIGWDHYIASFECHLNSTVTSGVVG</sequence>
<dbReference type="AlphaFoldDB" id="A0A1J7IZS0"/>
<dbReference type="OrthoDB" id="2910287at2759"/>
<proteinExistence type="predicted"/>
<keyword evidence="1" id="KW-0732">Signal</keyword>
<feature type="signal peptide" evidence="1">
    <location>
        <begin position="1"/>
        <end position="18"/>
    </location>
</feature>
<dbReference type="InParanoid" id="A0A1J7IZS0"/>
<keyword evidence="3" id="KW-1185">Reference proteome</keyword>
<feature type="chain" id="PRO_5009644950" evidence="1">
    <location>
        <begin position="19"/>
        <end position="132"/>
    </location>
</feature>
<gene>
    <name evidence="2" type="ORF">CONLIGDRAFT_640147</name>
</gene>
<protein>
    <submittedName>
        <fullName evidence="2">Uncharacterized protein</fullName>
    </submittedName>
</protein>
<dbReference type="EMBL" id="KV875094">
    <property type="protein sequence ID" value="OIW32982.1"/>
    <property type="molecule type" value="Genomic_DNA"/>
</dbReference>
<accession>A0A1J7IZS0</accession>
<evidence type="ECO:0000313" key="3">
    <source>
        <dbReference type="Proteomes" id="UP000182658"/>
    </source>
</evidence>
<evidence type="ECO:0000256" key="1">
    <source>
        <dbReference type="SAM" id="SignalP"/>
    </source>
</evidence>
<name>A0A1J7IZS0_9PEZI</name>
<dbReference type="Proteomes" id="UP000182658">
    <property type="component" value="Unassembled WGS sequence"/>
</dbReference>